<feature type="compositionally biased region" description="Low complexity" evidence="9">
    <location>
        <begin position="333"/>
        <end position="344"/>
    </location>
</feature>
<dbReference type="GO" id="GO:0005634">
    <property type="term" value="C:nucleus"/>
    <property type="evidence" value="ECO:0007669"/>
    <property type="project" value="UniProtKB-SubCell"/>
</dbReference>
<dbReference type="CDD" id="cd00086">
    <property type="entry name" value="homeodomain"/>
    <property type="match status" value="1"/>
</dbReference>
<proteinExistence type="inferred from homology"/>
<comment type="caution">
    <text evidence="11">The sequence shown here is derived from an EMBL/GenBank/DDBJ whole genome shotgun (WGS) entry which is preliminary data.</text>
</comment>
<evidence type="ECO:0000256" key="5">
    <source>
        <dbReference type="ARBA" id="ARBA00023163"/>
    </source>
</evidence>
<accession>A0A1X2H461</accession>
<comment type="similarity">
    <text evidence="7">Belongs to the TALE/TGIF homeobox family.</text>
</comment>
<dbReference type="EMBL" id="MCGN01000009">
    <property type="protein sequence ID" value="ORY93141.1"/>
    <property type="molecule type" value="Genomic_DNA"/>
</dbReference>
<evidence type="ECO:0000256" key="3">
    <source>
        <dbReference type="ARBA" id="ARBA00023125"/>
    </source>
</evidence>
<dbReference type="AlphaFoldDB" id="A0A1X2H461"/>
<name>A0A1X2H461_SYNRA</name>
<feature type="region of interest" description="Disordered" evidence="9">
    <location>
        <begin position="102"/>
        <end position="191"/>
    </location>
</feature>
<dbReference type="Pfam" id="PF05920">
    <property type="entry name" value="Homeobox_KN"/>
    <property type="match status" value="1"/>
</dbReference>
<evidence type="ECO:0000256" key="6">
    <source>
        <dbReference type="ARBA" id="ARBA00023242"/>
    </source>
</evidence>
<evidence type="ECO:0000256" key="1">
    <source>
        <dbReference type="ARBA" id="ARBA00004123"/>
    </source>
</evidence>
<keyword evidence="5" id="KW-0804">Transcription</keyword>
<dbReference type="InParanoid" id="A0A1X2H461"/>
<dbReference type="SUPFAM" id="SSF46689">
    <property type="entry name" value="Homeodomain-like"/>
    <property type="match status" value="1"/>
</dbReference>
<evidence type="ECO:0000259" key="10">
    <source>
        <dbReference type="PROSITE" id="PS50071"/>
    </source>
</evidence>
<feature type="compositionally biased region" description="Low complexity" evidence="9">
    <location>
        <begin position="110"/>
        <end position="133"/>
    </location>
</feature>
<dbReference type="Proteomes" id="UP000242180">
    <property type="component" value="Unassembled WGS sequence"/>
</dbReference>
<organism evidence="11 12">
    <name type="scientific">Syncephalastrum racemosum</name>
    <name type="common">Filamentous fungus</name>
    <dbReference type="NCBI Taxonomy" id="13706"/>
    <lineage>
        <taxon>Eukaryota</taxon>
        <taxon>Fungi</taxon>
        <taxon>Fungi incertae sedis</taxon>
        <taxon>Mucoromycota</taxon>
        <taxon>Mucoromycotina</taxon>
        <taxon>Mucoromycetes</taxon>
        <taxon>Mucorales</taxon>
        <taxon>Syncephalastraceae</taxon>
        <taxon>Syncephalastrum</taxon>
    </lineage>
</organism>
<reference evidence="11 12" key="1">
    <citation type="submission" date="2016-07" db="EMBL/GenBank/DDBJ databases">
        <title>Pervasive Adenine N6-methylation of Active Genes in Fungi.</title>
        <authorList>
            <consortium name="DOE Joint Genome Institute"/>
            <person name="Mondo S.J."/>
            <person name="Dannebaum R.O."/>
            <person name="Kuo R.C."/>
            <person name="Labutti K."/>
            <person name="Haridas S."/>
            <person name="Kuo A."/>
            <person name="Salamov A."/>
            <person name="Ahrendt S.R."/>
            <person name="Lipzen A."/>
            <person name="Sullivan W."/>
            <person name="Andreopoulos W.B."/>
            <person name="Clum A."/>
            <person name="Lindquist E."/>
            <person name="Daum C."/>
            <person name="Ramamoorthy G.K."/>
            <person name="Gryganskyi A."/>
            <person name="Culley D."/>
            <person name="Magnuson J.K."/>
            <person name="James T.Y."/>
            <person name="O'Malley M.A."/>
            <person name="Stajich J.E."/>
            <person name="Spatafora J.W."/>
            <person name="Visel A."/>
            <person name="Grigoriev I.V."/>
        </authorList>
    </citation>
    <scope>NUCLEOTIDE SEQUENCE [LARGE SCALE GENOMIC DNA]</scope>
    <source>
        <strain evidence="11 12">NRRL 2496</strain>
    </source>
</reference>
<evidence type="ECO:0000256" key="4">
    <source>
        <dbReference type="ARBA" id="ARBA00023155"/>
    </source>
</evidence>
<gene>
    <name evidence="11" type="ORF">BCR43DRAFT_526750</name>
</gene>
<evidence type="ECO:0000313" key="12">
    <source>
        <dbReference type="Proteomes" id="UP000242180"/>
    </source>
</evidence>
<feature type="domain" description="Homeobox" evidence="10">
    <location>
        <begin position="241"/>
        <end position="300"/>
    </location>
</feature>
<evidence type="ECO:0000256" key="8">
    <source>
        <dbReference type="PROSITE-ProRule" id="PRU00108"/>
    </source>
</evidence>
<protein>
    <recommendedName>
        <fullName evidence="10">Homeobox domain-containing protein</fullName>
    </recommendedName>
</protein>
<dbReference type="InterPro" id="IPR009057">
    <property type="entry name" value="Homeodomain-like_sf"/>
</dbReference>
<dbReference type="STRING" id="13706.A0A1X2H461"/>
<dbReference type="FunFam" id="1.10.10.60:FF:000059">
    <property type="entry name" value="TGFB-induced factor homeobox 1"/>
    <property type="match status" value="1"/>
</dbReference>
<feature type="region of interest" description="Disordered" evidence="9">
    <location>
        <begin position="315"/>
        <end position="379"/>
    </location>
</feature>
<evidence type="ECO:0000256" key="7">
    <source>
        <dbReference type="ARBA" id="ARBA00038021"/>
    </source>
</evidence>
<evidence type="ECO:0000256" key="9">
    <source>
        <dbReference type="SAM" id="MobiDB-lite"/>
    </source>
</evidence>
<sequence length="379" mass="42901">MMDPHRYTPLPSLRSMFPSNKSSPTPAAEHSYHQPTGSSRTFQPVILFHEQQKQSSTYTARTLEPCASPILERQKDKVHRMLDTNSRLWSDIFQGHRRRLPPLTSAFQPSTSTSSSSESSNGGSGSSTTSSTTHTAMEEDDASSLLYNSSCSSSSSPQPYHRSPSLPLTPITQHHHQQHPLHQGQSAQQQQRPFHLFDKCVEVTTSPPTGPATLQDFARQEPSRELMMMSTTCAGESLLEDSKRKRRGNLPKPVTAILKRWLVEHCANPYPTEEEKNWLQQETGLTLNQISNWFINARRRILPLILVKLSSTSDHPIEHHRKRRGKPPSNSPAAIQRRARQQQQLELDTLRQRRTSKRIFSSTSVSNGLETPRKKYACK</sequence>
<dbReference type="OrthoDB" id="10056939at2759"/>
<keyword evidence="6 8" id="KW-0539">Nucleus</keyword>
<feature type="region of interest" description="Disordered" evidence="9">
    <location>
        <begin position="1"/>
        <end position="39"/>
    </location>
</feature>
<dbReference type="PROSITE" id="PS50071">
    <property type="entry name" value="HOMEOBOX_2"/>
    <property type="match status" value="1"/>
</dbReference>
<dbReference type="Gene3D" id="1.10.10.60">
    <property type="entry name" value="Homeodomain-like"/>
    <property type="match status" value="1"/>
</dbReference>
<feature type="compositionally biased region" description="Polar residues" evidence="9">
    <location>
        <begin position="358"/>
        <end position="369"/>
    </location>
</feature>
<feature type="DNA-binding region" description="Homeobox" evidence="8">
    <location>
        <begin position="243"/>
        <end position="301"/>
    </location>
</feature>
<dbReference type="InterPro" id="IPR008422">
    <property type="entry name" value="KN_HD"/>
</dbReference>
<feature type="compositionally biased region" description="Low complexity" evidence="9">
    <location>
        <begin position="143"/>
        <end position="165"/>
    </location>
</feature>
<dbReference type="PANTHER" id="PTHR11850">
    <property type="entry name" value="HOMEOBOX PROTEIN TRANSCRIPTION FACTORS"/>
    <property type="match status" value="1"/>
</dbReference>
<keyword evidence="12" id="KW-1185">Reference proteome</keyword>
<evidence type="ECO:0000256" key="2">
    <source>
        <dbReference type="ARBA" id="ARBA00023015"/>
    </source>
</evidence>
<keyword evidence="3 8" id="KW-0238">DNA-binding</keyword>
<dbReference type="SMART" id="SM00389">
    <property type="entry name" value="HOX"/>
    <property type="match status" value="1"/>
</dbReference>
<dbReference type="InterPro" id="IPR050224">
    <property type="entry name" value="TALE_homeobox"/>
</dbReference>
<dbReference type="GO" id="GO:0003677">
    <property type="term" value="F:DNA binding"/>
    <property type="evidence" value="ECO:0007669"/>
    <property type="project" value="UniProtKB-UniRule"/>
</dbReference>
<dbReference type="InterPro" id="IPR001356">
    <property type="entry name" value="HD"/>
</dbReference>
<comment type="subcellular location">
    <subcellularLocation>
        <location evidence="1 8">Nucleus</location>
    </subcellularLocation>
</comment>
<dbReference type="GO" id="GO:0006355">
    <property type="term" value="P:regulation of DNA-templated transcription"/>
    <property type="evidence" value="ECO:0007669"/>
    <property type="project" value="InterPro"/>
</dbReference>
<evidence type="ECO:0000313" key="11">
    <source>
        <dbReference type="EMBL" id="ORY93141.1"/>
    </source>
</evidence>
<keyword evidence="2" id="KW-0805">Transcription regulation</keyword>
<keyword evidence="4 8" id="KW-0371">Homeobox</keyword>